<sequence>MDKMSSREIERFEIYIHGSKAWPDLPLYQRNNESLPGFIYAHMPGGPHPPLSVVASWPAPNYVNPEGRGRVTTIIAGVLSPITFFVIFARIWVRFRLQRNPGIDDWLMIAALPFIIALAILVPYTADAYHSGVHIWDVDLTLFTVQRKLILAIEMLVIIVGGFVKVSILLFFRRLGSRGVSKAFRIVTWTAIGVQTASTVAFLTCFFFICRPMSAYWEQSDIMKIAEGVKFNCYDEGAAIVSAGVISTVQDVITALLPNFIYWNAQIPIRQKVALMGIFATAYGAAAFGALRTHATWVLFYETYDVSWQLWEVWNWTLLEAHIGIICANAPALKAFVKQYLEPIKSIASKPRGRFSPTKSKSSHAQSSQTGSKAESDPSKKSKKSWNPYGHFGYFSQATEVTQRSDDEELFGCEGIRGFSSDTKQGTTHSDGQSAKDDIELGLAPPITTYLAPPPQLHRGSLGSVGMVSVYMYDQNEGDGSGGDMRYMRARL</sequence>
<evidence type="ECO:0000313" key="9">
    <source>
        <dbReference type="EMBL" id="RYN72894.1"/>
    </source>
</evidence>
<feature type="region of interest" description="Disordered" evidence="6">
    <location>
        <begin position="351"/>
        <end position="385"/>
    </location>
</feature>
<protein>
    <recommendedName>
        <fullName evidence="8">Rhodopsin domain-containing protein</fullName>
    </recommendedName>
</protein>
<dbReference type="InterPro" id="IPR049326">
    <property type="entry name" value="Rhodopsin_dom_fungi"/>
</dbReference>
<comment type="subcellular location">
    <subcellularLocation>
        <location evidence="1">Membrane</location>
        <topology evidence="1">Multi-pass membrane protein</topology>
    </subcellularLocation>
</comment>
<dbReference type="InterPro" id="IPR052337">
    <property type="entry name" value="SAT4-like"/>
</dbReference>
<comment type="similarity">
    <text evidence="5">Belongs to the SAT4 family.</text>
</comment>
<name>A0A4Q4NC43_ALTAL</name>
<dbReference type="Pfam" id="PF20684">
    <property type="entry name" value="Fung_rhodopsin"/>
    <property type="match status" value="1"/>
</dbReference>
<evidence type="ECO:0000313" key="10">
    <source>
        <dbReference type="Proteomes" id="UP000291422"/>
    </source>
</evidence>
<feature type="transmembrane region" description="Helical" evidence="7">
    <location>
        <begin position="273"/>
        <end position="293"/>
    </location>
</feature>
<feature type="transmembrane region" description="Helical" evidence="7">
    <location>
        <begin position="184"/>
        <end position="209"/>
    </location>
</feature>
<evidence type="ECO:0000256" key="7">
    <source>
        <dbReference type="SAM" id="Phobius"/>
    </source>
</evidence>
<evidence type="ECO:0000256" key="6">
    <source>
        <dbReference type="SAM" id="MobiDB-lite"/>
    </source>
</evidence>
<feature type="domain" description="Rhodopsin" evidence="8">
    <location>
        <begin position="89"/>
        <end position="338"/>
    </location>
</feature>
<dbReference type="Proteomes" id="UP000291422">
    <property type="component" value="Unassembled WGS sequence"/>
</dbReference>
<feature type="compositionally biased region" description="Polar residues" evidence="6">
    <location>
        <begin position="420"/>
        <end position="433"/>
    </location>
</feature>
<proteinExistence type="inferred from homology"/>
<gene>
    <name evidence="9" type="ORF">AA0117_g8211</name>
</gene>
<feature type="transmembrane region" description="Helical" evidence="7">
    <location>
        <begin position="71"/>
        <end position="93"/>
    </location>
</feature>
<evidence type="ECO:0000256" key="3">
    <source>
        <dbReference type="ARBA" id="ARBA00022989"/>
    </source>
</evidence>
<evidence type="ECO:0000256" key="2">
    <source>
        <dbReference type="ARBA" id="ARBA00022692"/>
    </source>
</evidence>
<accession>A0A4Q4NC43</accession>
<evidence type="ECO:0000256" key="1">
    <source>
        <dbReference type="ARBA" id="ARBA00004141"/>
    </source>
</evidence>
<keyword evidence="3 7" id="KW-1133">Transmembrane helix</keyword>
<evidence type="ECO:0000256" key="5">
    <source>
        <dbReference type="ARBA" id="ARBA00038359"/>
    </source>
</evidence>
<dbReference type="PANTHER" id="PTHR33048:SF129">
    <property type="entry name" value="INTEGRAL MEMBRANE PROTEIN-RELATED"/>
    <property type="match status" value="1"/>
</dbReference>
<feature type="region of interest" description="Disordered" evidence="6">
    <location>
        <begin position="417"/>
        <end position="437"/>
    </location>
</feature>
<dbReference type="AlphaFoldDB" id="A0A4Q4NC43"/>
<keyword evidence="2 7" id="KW-0812">Transmembrane</keyword>
<feature type="transmembrane region" description="Helical" evidence="7">
    <location>
        <begin position="105"/>
        <end position="126"/>
    </location>
</feature>
<organism evidence="9 10">
    <name type="scientific">Alternaria alternata</name>
    <name type="common">Alternaria rot fungus</name>
    <name type="synonym">Torula alternata</name>
    <dbReference type="NCBI Taxonomy" id="5599"/>
    <lineage>
        <taxon>Eukaryota</taxon>
        <taxon>Fungi</taxon>
        <taxon>Dikarya</taxon>
        <taxon>Ascomycota</taxon>
        <taxon>Pezizomycotina</taxon>
        <taxon>Dothideomycetes</taxon>
        <taxon>Pleosporomycetidae</taxon>
        <taxon>Pleosporales</taxon>
        <taxon>Pleosporineae</taxon>
        <taxon>Pleosporaceae</taxon>
        <taxon>Alternaria</taxon>
        <taxon>Alternaria sect. Alternaria</taxon>
        <taxon>Alternaria alternata complex</taxon>
    </lineage>
</organism>
<dbReference type="VEuPathDB" id="FungiDB:CC77DRAFT_918980"/>
<comment type="caution">
    <text evidence="9">The sequence shown here is derived from an EMBL/GenBank/DDBJ whole genome shotgun (WGS) entry which is preliminary data.</text>
</comment>
<dbReference type="PANTHER" id="PTHR33048">
    <property type="entry name" value="PTH11-LIKE INTEGRAL MEMBRANE PROTEIN (AFU_ORTHOLOGUE AFUA_5G11245)"/>
    <property type="match status" value="1"/>
</dbReference>
<keyword evidence="4 7" id="KW-0472">Membrane</keyword>
<dbReference type="GO" id="GO:0016020">
    <property type="term" value="C:membrane"/>
    <property type="evidence" value="ECO:0007669"/>
    <property type="project" value="UniProtKB-SubCell"/>
</dbReference>
<reference evidence="10" key="1">
    <citation type="journal article" date="2019" name="bioRxiv">
        <title>Genomics, evolutionary history and diagnostics of the Alternaria alternata species group including apple and Asian pear pathotypes.</title>
        <authorList>
            <person name="Armitage A.D."/>
            <person name="Cockerton H.M."/>
            <person name="Sreenivasaprasad S."/>
            <person name="Woodhall J.W."/>
            <person name="Lane C.R."/>
            <person name="Harrison R.J."/>
            <person name="Clarkson J.P."/>
        </authorList>
    </citation>
    <scope>NUCLEOTIDE SEQUENCE [LARGE SCALE GENOMIC DNA]</scope>
    <source>
        <strain evidence="10">FERA 1177</strain>
    </source>
</reference>
<dbReference type="EMBL" id="PDXD01000023">
    <property type="protein sequence ID" value="RYN72894.1"/>
    <property type="molecule type" value="Genomic_DNA"/>
</dbReference>
<feature type="transmembrane region" description="Helical" evidence="7">
    <location>
        <begin position="149"/>
        <end position="172"/>
    </location>
</feature>
<feature type="transmembrane region" description="Helical" evidence="7">
    <location>
        <begin position="238"/>
        <end position="261"/>
    </location>
</feature>
<evidence type="ECO:0000259" key="8">
    <source>
        <dbReference type="Pfam" id="PF20684"/>
    </source>
</evidence>
<evidence type="ECO:0000256" key="4">
    <source>
        <dbReference type="ARBA" id="ARBA00023136"/>
    </source>
</evidence>
<feature type="compositionally biased region" description="Polar residues" evidence="6">
    <location>
        <begin position="357"/>
        <end position="373"/>
    </location>
</feature>